<dbReference type="Proteomes" id="UP000784294">
    <property type="component" value="Unassembled WGS sequence"/>
</dbReference>
<organism evidence="1 2">
    <name type="scientific">Protopolystoma xenopodis</name>
    <dbReference type="NCBI Taxonomy" id="117903"/>
    <lineage>
        <taxon>Eukaryota</taxon>
        <taxon>Metazoa</taxon>
        <taxon>Spiralia</taxon>
        <taxon>Lophotrochozoa</taxon>
        <taxon>Platyhelminthes</taxon>
        <taxon>Monogenea</taxon>
        <taxon>Polyopisthocotylea</taxon>
        <taxon>Polystomatidea</taxon>
        <taxon>Polystomatidae</taxon>
        <taxon>Protopolystoma</taxon>
    </lineage>
</organism>
<reference evidence="1" key="1">
    <citation type="submission" date="2018-11" db="EMBL/GenBank/DDBJ databases">
        <authorList>
            <consortium name="Pathogen Informatics"/>
        </authorList>
    </citation>
    <scope>NUCLEOTIDE SEQUENCE</scope>
</reference>
<protein>
    <submittedName>
        <fullName evidence="1">Uncharacterized protein</fullName>
    </submittedName>
</protein>
<name>A0A448WET2_9PLAT</name>
<sequence length="163" mass="18278">MRTLDPIGWMACLHEVEELLQQRSELGFDAVDSSSSSFFRIVQRMSDQTDEAGLEVQEAGVASRVVKSAASSPTNIFPSFSPTGPVNCLLVPGRSDRMSDGVDYDRSSVLMRTDSSQSSQRKCTHRRTYRKHTRLLQVVARHTKVDVDGWKWGGRQMTNPELT</sequence>
<dbReference type="AlphaFoldDB" id="A0A448WET2"/>
<evidence type="ECO:0000313" key="1">
    <source>
        <dbReference type="EMBL" id="VEL10020.1"/>
    </source>
</evidence>
<comment type="caution">
    <text evidence="1">The sequence shown here is derived from an EMBL/GenBank/DDBJ whole genome shotgun (WGS) entry which is preliminary data.</text>
</comment>
<keyword evidence="2" id="KW-1185">Reference proteome</keyword>
<accession>A0A448WET2</accession>
<gene>
    <name evidence="1" type="ORF">PXEA_LOCUS3460</name>
</gene>
<evidence type="ECO:0000313" key="2">
    <source>
        <dbReference type="Proteomes" id="UP000784294"/>
    </source>
</evidence>
<proteinExistence type="predicted"/>
<dbReference type="EMBL" id="CAAALY010007831">
    <property type="protein sequence ID" value="VEL10020.1"/>
    <property type="molecule type" value="Genomic_DNA"/>
</dbReference>